<dbReference type="AlphaFoldDB" id="A0A0Q0RK77"/>
<dbReference type="InterPro" id="IPR010095">
    <property type="entry name" value="Cas12f1-like_TNB"/>
</dbReference>
<evidence type="ECO:0000256" key="1">
    <source>
        <dbReference type="ARBA" id="ARBA00023125"/>
    </source>
</evidence>
<comment type="caution">
    <text evidence="2">The sequence shown here is derived from an EMBL/GenBank/DDBJ whole genome shotgun (WGS) entry which is preliminary data.</text>
</comment>
<evidence type="ECO:0008006" key="4">
    <source>
        <dbReference type="Google" id="ProtNLM"/>
    </source>
</evidence>
<dbReference type="InParanoid" id="A0A0Q0RK77"/>
<dbReference type="EMBL" id="LKBH01000089">
    <property type="protein sequence ID" value="KQB35849.1"/>
    <property type="molecule type" value="Genomic_DNA"/>
</dbReference>
<sequence>MGKNPIVVKGGPVKSINQFYNKQLSKLKSVNDILDKNNKKYPRYTRMMKLITDRRNRKTNDLFYKLSKGIINYSLLNNIDTIVIGHNELWKQSINIGKKNNQNFVQIPFNKLIKLIKYKGEEYGIKIILQEES</sequence>
<gene>
    <name evidence="2" type="ORF">AOG55_05660</name>
</gene>
<proteinExistence type="predicted"/>
<dbReference type="Proteomes" id="UP000050301">
    <property type="component" value="Unassembled WGS sequence"/>
</dbReference>
<evidence type="ECO:0000313" key="3">
    <source>
        <dbReference type="Proteomes" id="UP000050301"/>
    </source>
</evidence>
<name>A0A0Q0RK77_9ARCH</name>
<keyword evidence="3" id="KW-1185">Reference proteome</keyword>
<keyword evidence="1" id="KW-0238">DNA-binding</keyword>
<dbReference type="GO" id="GO:0003677">
    <property type="term" value="F:DNA binding"/>
    <property type="evidence" value="ECO:0007669"/>
    <property type="project" value="UniProtKB-KW"/>
</dbReference>
<dbReference type="NCBIfam" id="TIGR01766">
    <property type="entry name" value="IS200/IS605 family accessory protein TnpB-like domain"/>
    <property type="match status" value="1"/>
</dbReference>
<evidence type="ECO:0000313" key="2">
    <source>
        <dbReference type="EMBL" id="KQB35849.1"/>
    </source>
</evidence>
<protein>
    <recommendedName>
        <fullName evidence="4">Transposase</fullName>
    </recommendedName>
</protein>
<organism evidence="2 3">
    <name type="scientific">Acidiplasma cupricumulans</name>
    <dbReference type="NCBI Taxonomy" id="312540"/>
    <lineage>
        <taxon>Archaea</taxon>
        <taxon>Methanobacteriati</taxon>
        <taxon>Thermoplasmatota</taxon>
        <taxon>Thermoplasmata</taxon>
        <taxon>Thermoplasmatales</taxon>
        <taxon>Ferroplasmaceae</taxon>
        <taxon>Acidiplasma</taxon>
    </lineage>
</organism>
<reference evidence="2 3" key="1">
    <citation type="submission" date="2015-09" db="EMBL/GenBank/DDBJ databases">
        <title>Heavy metals and arsenic resistance mechanisms in polyextremophilic archaea of the family Ferroplasmaceae.</title>
        <authorList>
            <person name="Bulaev A.G."/>
            <person name="Kanygina A.V."/>
        </authorList>
    </citation>
    <scope>NUCLEOTIDE SEQUENCE [LARGE SCALE GENOMIC DNA]</scope>
    <source>
        <strain evidence="2 3">BH2</strain>
    </source>
</reference>
<accession>A0A0Q0RK77</accession>